<comment type="caution">
    <text evidence="1">The sequence shown here is derived from an EMBL/GenBank/DDBJ whole genome shotgun (WGS) entry which is preliminary data.</text>
</comment>
<dbReference type="AlphaFoldDB" id="A0A832XM30"/>
<organism evidence="1 2">
    <name type="scientific">Candidatus Naiadarchaeum limnaeum</name>
    <dbReference type="NCBI Taxonomy" id="2756139"/>
    <lineage>
        <taxon>Archaea</taxon>
        <taxon>Candidatus Undinarchaeota</taxon>
        <taxon>Candidatus Undinarchaeia</taxon>
        <taxon>Candidatus Naiadarchaeales</taxon>
        <taxon>Candidatus Naiadarchaeaceae</taxon>
        <taxon>Candidatus Naiadarchaeum</taxon>
    </lineage>
</organism>
<dbReference type="Proteomes" id="UP000646946">
    <property type="component" value="Unassembled WGS sequence"/>
</dbReference>
<keyword evidence="2" id="KW-1185">Reference proteome</keyword>
<dbReference type="EMBL" id="DVAB01000033">
    <property type="protein sequence ID" value="HIK00668.1"/>
    <property type="molecule type" value="Genomic_DNA"/>
</dbReference>
<gene>
    <name evidence="1" type="ORF">H1016_03955</name>
</gene>
<dbReference type="Pfam" id="PF04027">
    <property type="entry name" value="DUF371"/>
    <property type="match status" value="1"/>
</dbReference>
<reference evidence="1 2" key="1">
    <citation type="journal article" name="Nat. Commun.">
        <title>Undinarchaeota illuminate DPANN phylogeny and the impact of gene transfer on archaeal evolution.</title>
        <authorList>
            <person name="Dombrowski N."/>
            <person name="Williams T.A."/>
            <person name="Sun J."/>
            <person name="Woodcroft B.J."/>
            <person name="Lee J.H."/>
            <person name="Minh B.Q."/>
            <person name="Rinke C."/>
            <person name="Spang A."/>
        </authorList>
    </citation>
    <scope>NUCLEOTIDE SEQUENCE [LARGE SCALE GENOMIC DNA]</scope>
    <source>
        <strain evidence="1">MAG_bin1129</strain>
    </source>
</reference>
<dbReference type="InterPro" id="IPR007171">
    <property type="entry name" value="DUF371"/>
</dbReference>
<dbReference type="PANTHER" id="PTHR40696">
    <property type="entry name" value="DUF371 FAMILY PROTEIN"/>
    <property type="match status" value="1"/>
</dbReference>
<evidence type="ECO:0000313" key="1">
    <source>
        <dbReference type="EMBL" id="HIK00668.1"/>
    </source>
</evidence>
<dbReference type="PANTHER" id="PTHR40696:SF1">
    <property type="entry name" value="DUF371 DOMAIN-CONTAINING PROTEIN"/>
    <property type="match status" value="1"/>
</dbReference>
<proteinExistence type="predicted"/>
<dbReference type="InterPro" id="IPR023131">
    <property type="entry name" value="Mth639-like_dom_sf"/>
</dbReference>
<evidence type="ECO:0000313" key="2">
    <source>
        <dbReference type="Proteomes" id="UP000646946"/>
    </source>
</evidence>
<name>A0A832XM30_9ARCH</name>
<accession>A0A832XM30</accession>
<sequence>MVKETIIARGHPNVLGIHRTTIEITKESHLTHKGDCIIGVNADKACSDLSDDLKKELKKEKKFEIILRAGDSEERITGFGSPNLLLSHRDDIILRKSSYIDARTLLIKCDKACSDLNRGFVNKLKDPNTKIEMIISC</sequence>
<dbReference type="Gene3D" id="2.60.120.630">
    <property type="entry name" value="mth639 domain like"/>
    <property type="match status" value="1"/>
</dbReference>
<protein>
    <submittedName>
        <fullName evidence="1">DUF371 domain-containing protein</fullName>
    </submittedName>
</protein>